<dbReference type="NCBIfam" id="NF033543">
    <property type="entry name" value="transpos_IS256"/>
    <property type="match status" value="1"/>
</dbReference>
<gene>
    <name evidence="4" type="ORF">A45J_2366</name>
</gene>
<evidence type="ECO:0000256" key="1">
    <source>
        <dbReference type="ARBA" id="ARBA00022578"/>
    </source>
</evidence>
<evidence type="ECO:0000313" key="4">
    <source>
        <dbReference type="EMBL" id="GER94602.1"/>
    </source>
</evidence>
<proteinExistence type="predicted"/>
<sequence length="422" mass="49067">MKDSTRQRKKVIRGIEEAYGRQWVVEQMYRILARGKQGFDSLMMEMGRMVAEAIMYIDREETAGPEYKPFCPDIYKWASQPGSVYIADQKVRVERPRLRGRQGEIQLKSYKRMKEPDGFSEELLAKVLRGISCQKYAETVIEAAQAFGVSPSTVSRHIIEATEKQLKEFKERSLSDFRAFAIYLDTIHRAGEAFIIALGIDTEGKKMPLGFWQGATENHELCEELLADIERRGLKLTKRTIWVTDGGKGIIKALRDKFGKKLLHQRCTIHKDKNIQKHLAKRYRKEAHRRFKTALEQKSYEDAKEMLLEMEKWLRGINESAADSLLEAIEEILTLHRLKVPELLRKTLRSTNPIESMFSMVRDAEGNIKRYRNSRMKQRWLAFVLLYCEKRFKRVNGYASIPDVIRNIEALEEIGETVRIAA</sequence>
<dbReference type="AlphaFoldDB" id="A0A5J4L5P7"/>
<comment type="caution">
    <text evidence="4">The sequence shown here is derived from an EMBL/GenBank/DDBJ whole genome shotgun (WGS) entry which is preliminary data.</text>
</comment>
<dbReference type="EMBL" id="BLAB01000001">
    <property type="protein sequence ID" value="GER94602.1"/>
    <property type="molecule type" value="Genomic_DNA"/>
</dbReference>
<name>A0A5J4L5P7_9ZZZZ</name>
<reference evidence="4" key="1">
    <citation type="submission" date="2019-10" db="EMBL/GenBank/DDBJ databases">
        <title>Metagenomic sequencing of thiosulfate-disproportionating enrichment culture.</title>
        <authorList>
            <person name="Umezawa K."/>
            <person name="Kojima H."/>
            <person name="Fukui M."/>
        </authorList>
    </citation>
    <scope>NUCLEOTIDE SEQUENCE</scope>
    <source>
        <strain evidence="4">45J</strain>
    </source>
</reference>
<dbReference type="InterPro" id="IPR001207">
    <property type="entry name" value="Transposase_mutator"/>
</dbReference>
<protein>
    <submittedName>
        <fullName evidence="4">Transposase</fullName>
    </submittedName>
</protein>
<dbReference type="GO" id="GO:0003677">
    <property type="term" value="F:DNA binding"/>
    <property type="evidence" value="ECO:0007669"/>
    <property type="project" value="UniProtKB-KW"/>
</dbReference>
<dbReference type="PANTHER" id="PTHR33217">
    <property type="entry name" value="TRANSPOSASE FOR INSERTION SEQUENCE ELEMENT IS1081"/>
    <property type="match status" value="1"/>
</dbReference>
<dbReference type="PANTHER" id="PTHR33217:SF7">
    <property type="entry name" value="TRANSPOSASE FOR INSERTION SEQUENCE ELEMENT IS1081"/>
    <property type="match status" value="1"/>
</dbReference>
<dbReference type="Pfam" id="PF00872">
    <property type="entry name" value="Transposase_mut"/>
    <property type="match status" value="1"/>
</dbReference>
<keyword evidence="1" id="KW-0815">Transposition</keyword>
<dbReference type="GO" id="GO:0004803">
    <property type="term" value="F:transposase activity"/>
    <property type="evidence" value="ECO:0007669"/>
    <property type="project" value="InterPro"/>
</dbReference>
<evidence type="ECO:0000256" key="3">
    <source>
        <dbReference type="ARBA" id="ARBA00023172"/>
    </source>
</evidence>
<keyword evidence="3" id="KW-0233">DNA recombination</keyword>
<organism evidence="4">
    <name type="scientific">hot springs metagenome</name>
    <dbReference type="NCBI Taxonomy" id="433727"/>
    <lineage>
        <taxon>unclassified sequences</taxon>
        <taxon>metagenomes</taxon>
        <taxon>ecological metagenomes</taxon>
    </lineage>
</organism>
<accession>A0A5J4L5P7</accession>
<keyword evidence="2" id="KW-0238">DNA-binding</keyword>
<dbReference type="GO" id="GO:0006313">
    <property type="term" value="P:DNA transposition"/>
    <property type="evidence" value="ECO:0007669"/>
    <property type="project" value="InterPro"/>
</dbReference>
<evidence type="ECO:0000256" key="2">
    <source>
        <dbReference type="ARBA" id="ARBA00023125"/>
    </source>
</evidence>